<keyword evidence="2" id="KW-0812">Transmembrane</keyword>
<protein>
    <submittedName>
        <fullName evidence="3">Uncharacterized protein</fullName>
    </submittedName>
</protein>
<feature type="transmembrane region" description="Helical" evidence="2">
    <location>
        <begin position="123"/>
        <end position="146"/>
    </location>
</feature>
<evidence type="ECO:0000256" key="2">
    <source>
        <dbReference type="SAM" id="Phobius"/>
    </source>
</evidence>
<sequence>MGWFDGASEVASSYILGGYGGTEGRASPSRSSRHGGHKKHKSHKSNETGSAFGDWAAGVSGGGVPRHGNRSTTSFFSVGSGARSATSSYRRSPRRGLLARTYSRLRHLLRKLLHFLKTHPLKVFMLVIMPLITGGALTGLLARFGIRLPASLAKLAGLAGLTGGKGGNGGGHSGGGFEGLGGVMSVAKLFI</sequence>
<gene>
    <name evidence="3" type="ORF">VC83_09035</name>
</gene>
<dbReference type="Proteomes" id="UP000077154">
    <property type="component" value="Unassembled WGS sequence"/>
</dbReference>
<keyword evidence="2" id="KW-0472">Membrane</keyword>
<dbReference type="EMBL" id="KV441421">
    <property type="protein sequence ID" value="OAF54505.1"/>
    <property type="molecule type" value="Genomic_DNA"/>
</dbReference>
<dbReference type="GeneID" id="36292072"/>
<name>A0A176ZWZ2_9PEZI</name>
<dbReference type="OrthoDB" id="5398396at2759"/>
<feature type="compositionally biased region" description="Polar residues" evidence="1">
    <location>
        <begin position="70"/>
        <end position="90"/>
    </location>
</feature>
<dbReference type="AlphaFoldDB" id="A0A176ZWZ2"/>
<accession>A0A176ZWZ2</accession>
<keyword evidence="2" id="KW-1133">Transmembrane helix</keyword>
<feature type="region of interest" description="Disordered" evidence="1">
    <location>
        <begin position="21"/>
        <end position="92"/>
    </location>
</feature>
<feature type="compositionally biased region" description="Basic residues" evidence="1">
    <location>
        <begin position="31"/>
        <end position="43"/>
    </location>
</feature>
<organism evidence="3">
    <name type="scientific">Pseudogymnoascus destructans</name>
    <dbReference type="NCBI Taxonomy" id="655981"/>
    <lineage>
        <taxon>Eukaryota</taxon>
        <taxon>Fungi</taxon>
        <taxon>Dikarya</taxon>
        <taxon>Ascomycota</taxon>
        <taxon>Pezizomycotina</taxon>
        <taxon>Leotiomycetes</taxon>
        <taxon>Thelebolales</taxon>
        <taxon>Thelebolaceae</taxon>
        <taxon>Pseudogymnoascus</taxon>
    </lineage>
</organism>
<proteinExistence type="predicted"/>
<dbReference type="RefSeq" id="XP_024319809.1">
    <property type="nucleotide sequence ID" value="XM_024472573.1"/>
</dbReference>
<evidence type="ECO:0000256" key="1">
    <source>
        <dbReference type="SAM" id="MobiDB-lite"/>
    </source>
</evidence>
<reference evidence="3" key="1">
    <citation type="submission" date="2016-03" db="EMBL/GenBank/DDBJ databases">
        <title>Updated assembly of Pseudogymnoascus destructans, the fungus causing white-nose syndrome of bats.</title>
        <authorList>
            <person name="Palmer J.M."/>
            <person name="Drees K.P."/>
            <person name="Foster J.T."/>
            <person name="Lindner D.L."/>
        </authorList>
    </citation>
    <scope>NUCLEOTIDE SEQUENCE [LARGE SCALE GENOMIC DNA]</scope>
    <source>
        <strain evidence="3">20631-21</strain>
    </source>
</reference>
<dbReference type="VEuPathDB" id="FungiDB:GMDG_06462"/>
<evidence type="ECO:0000313" key="3">
    <source>
        <dbReference type="EMBL" id="OAF54505.1"/>
    </source>
</evidence>